<dbReference type="SUPFAM" id="SSF50630">
    <property type="entry name" value="Acid proteases"/>
    <property type="match status" value="1"/>
</dbReference>
<dbReference type="AlphaFoldDB" id="A0A444LEN8"/>
<keyword evidence="2" id="KW-0378">Hydrolase</keyword>
<reference evidence="2 3" key="1">
    <citation type="submission" date="2019-01" db="EMBL/GenBank/DDBJ databases">
        <title>The draft genome of Rhizobium sp. 24NR.</title>
        <authorList>
            <person name="Liu L."/>
            <person name="Liang L."/>
            <person name="Shi S."/>
            <person name="Xu L."/>
            <person name="Wang X."/>
            <person name="Li L."/>
            <person name="Zhang X."/>
        </authorList>
    </citation>
    <scope>NUCLEOTIDE SEQUENCE [LARGE SCALE GENOMIC DNA]</scope>
    <source>
        <strain evidence="2 3">24NR</strain>
    </source>
</reference>
<feature type="signal peptide" evidence="1">
    <location>
        <begin position="1"/>
        <end position="21"/>
    </location>
</feature>
<dbReference type="RefSeq" id="WP_128443576.1">
    <property type="nucleotide sequence ID" value="NZ_SBIP01000003.1"/>
</dbReference>
<dbReference type="GO" id="GO:0006508">
    <property type="term" value="P:proteolysis"/>
    <property type="evidence" value="ECO:0007669"/>
    <property type="project" value="UniProtKB-KW"/>
</dbReference>
<evidence type="ECO:0000313" key="2">
    <source>
        <dbReference type="EMBL" id="RWX76658.1"/>
    </source>
</evidence>
<evidence type="ECO:0000256" key="1">
    <source>
        <dbReference type="SAM" id="SignalP"/>
    </source>
</evidence>
<dbReference type="EMBL" id="SBIP01000003">
    <property type="protein sequence ID" value="RWX76658.1"/>
    <property type="molecule type" value="Genomic_DNA"/>
</dbReference>
<dbReference type="Pfam" id="PF13975">
    <property type="entry name" value="gag-asp_proteas"/>
    <property type="match status" value="1"/>
</dbReference>
<protein>
    <submittedName>
        <fullName evidence="2">TIGR02281 family clan AA aspartic protease</fullName>
        <ecNumber evidence="2">3.4.23.-</ecNumber>
    </submittedName>
</protein>
<dbReference type="InterPro" id="IPR034122">
    <property type="entry name" value="Retropepsin-like_bacterial"/>
</dbReference>
<organism evidence="2 3">
    <name type="scientific">Neorhizobium lilium</name>
    <dbReference type="NCBI Taxonomy" id="2503024"/>
    <lineage>
        <taxon>Bacteria</taxon>
        <taxon>Pseudomonadati</taxon>
        <taxon>Pseudomonadota</taxon>
        <taxon>Alphaproteobacteria</taxon>
        <taxon>Hyphomicrobiales</taxon>
        <taxon>Rhizobiaceae</taxon>
        <taxon>Rhizobium/Agrobacterium group</taxon>
        <taxon>Neorhizobium</taxon>
    </lineage>
</organism>
<dbReference type="CDD" id="cd05483">
    <property type="entry name" value="retropepsin_like_bacteria"/>
    <property type="match status" value="1"/>
</dbReference>
<dbReference type="InterPro" id="IPR001969">
    <property type="entry name" value="Aspartic_peptidase_AS"/>
</dbReference>
<dbReference type="EC" id="3.4.23.-" evidence="2"/>
<keyword evidence="2" id="KW-0645">Protease</keyword>
<dbReference type="Proteomes" id="UP000287687">
    <property type="component" value="Unassembled WGS sequence"/>
</dbReference>
<name>A0A444LEN8_9HYPH</name>
<feature type="chain" id="PRO_5019275759" evidence="1">
    <location>
        <begin position="22"/>
        <end position="172"/>
    </location>
</feature>
<dbReference type="InterPro" id="IPR021109">
    <property type="entry name" value="Peptidase_aspartic_dom_sf"/>
</dbReference>
<dbReference type="Gene3D" id="2.40.70.10">
    <property type="entry name" value="Acid Proteases"/>
    <property type="match status" value="1"/>
</dbReference>
<proteinExistence type="predicted"/>
<dbReference type="InterPro" id="IPR011969">
    <property type="entry name" value="Clan_AA_Asp_peptidase_C"/>
</dbReference>
<sequence>MLLRTVIFAAFVALLATQIPALITSQEVAAPAISSVDAVAPKPQLVASANGRVRLQADSRGHFNGSFRINGRPVDGVIDTGASMVAINESTARKLGFTGNGLDFRYTVTTANGTTDGAHVVLDRIEIGSVRVKDVDAMVMRDKALSGTLVGMSFLKKLKSYQAEDGSLTLNQ</sequence>
<accession>A0A444LEN8</accession>
<gene>
    <name evidence="2" type="ORF">EPK99_13315</name>
</gene>
<keyword evidence="1" id="KW-0732">Signal</keyword>
<keyword evidence="3" id="KW-1185">Reference proteome</keyword>
<comment type="caution">
    <text evidence="2">The sequence shown here is derived from an EMBL/GenBank/DDBJ whole genome shotgun (WGS) entry which is preliminary data.</text>
</comment>
<dbReference type="NCBIfam" id="TIGR02281">
    <property type="entry name" value="clan_AA_DTGA"/>
    <property type="match status" value="1"/>
</dbReference>
<dbReference type="OrthoDB" id="7595324at2"/>
<dbReference type="PROSITE" id="PS00141">
    <property type="entry name" value="ASP_PROTEASE"/>
    <property type="match status" value="1"/>
</dbReference>
<evidence type="ECO:0000313" key="3">
    <source>
        <dbReference type="Proteomes" id="UP000287687"/>
    </source>
</evidence>
<dbReference type="GO" id="GO:0004190">
    <property type="term" value="F:aspartic-type endopeptidase activity"/>
    <property type="evidence" value="ECO:0007669"/>
    <property type="project" value="InterPro"/>
</dbReference>